<name>A0ABR9H4K6_9BACT</name>
<dbReference type="Proteomes" id="UP000639010">
    <property type="component" value="Unassembled WGS sequence"/>
</dbReference>
<evidence type="ECO:0000313" key="2">
    <source>
        <dbReference type="Proteomes" id="UP000639010"/>
    </source>
</evidence>
<keyword evidence="2" id="KW-1185">Reference proteome</keyword>
<reference evidence="1 2" key="1">
    <citation type="submission" date="2020-10" db="EMBL/GenBank/DDBJ databases">
        <title>Genomic Encyclopedia of Type Strains, Phase IV (KMG-IV): sequencing the most valuable type-strain genomes for metagenomic binning, comparative biology and taxonomic classification.</title>
        <authorList>
            <person name="Goeker M."/>
        </authorList>
    </citation>
    <scope>NUCLEOTIDE SEQUENCE [LARGE SCALE GENOMIC DNA]</scope>
    <source>
        <strain evidence="1 2">DSM 4194</strain>
    </source>
</reference>
<protein>
    <submittedName>
        <fullName evidence="1">Uncharacterized protein</fullName>
    </submittedName>
</protein>
<gene>
    <name evidence="1" type="ORF">H4684_002300</name>
</gene>
<dbReference type="EMBL" id="JADBGG010000016">
    <property type="protein sequence ID" value="MBE1425643.1"/>
    <property type="molecule type" value="Genomic_DNA"/>
</dbReference>
<organism evidence="1 2">
    <name type="scientific">Desulfomicrobium macestii</name>
    <dbReference type="NCBI Taxonomy" id="90731"/>
    <lineage>
        <taxon>Bacteria</taxon>
        <taxon>Pseudomonadati</taxon>
        <taxon>Thermodesulfobacteriota</taxon>
        <taxon>Desulfovibrionia</taxon>
        <taxon>Desulfovibrionales</taxon>
        <taxon>Desulfomicrobiaceae</taxon>
        <taxon>Desulfomicrobium</taxon>
    </lineage>
</organism>
<comment type="caution">
    <text evidence="1">The sequence shown here is derived from an EMBL/GenBank/DDBJ whole genome shotgun (WGS) entry which is preliminary data.</text>
</comment>
<evidence type="ECO:0000313" key="1">
    <source>
        <dbReference type="EMBL" id="MBE1425643.1"/>
    </source>
</evidence>
<proteinExistence type="predicted"/>
<accession>A0ABR9H4K6</accession>
<sequence>MGMDLLDILMDPDMGGAAFVYERVTETVSAKGRAETSSALVSAAGNIQPAPGKERELLPEGDRAKESILIFTPAELSAGGGSIQADLVHYRGGKYRVATAEAWREHAGFTKAVAVLEVQP</sequence>